<feature type="domain" description="Aerotolerance regulator N-terminal" evidence="2">
    <location>
        <begin position="8"/>
        <end position="81"/>
    </location>
</feature>
<dbReference type="CDD" id="cd03143">
    <property type="entry name" value="A4_beta-galactosidase_middle_domain"/>
    <property type="match status" value="1"/>
</dbReference>
<dbReference type="EMBL" id="SJFN01000015">
    <property type="protein sequence ID" value="TBW37425.1"/>
    <property type="molecule type" value="Genomic_DNA"/>
</dbReference>
<name>A0A4Q9VP13_9HYPH</name>
<feature type="domain" description="DUF4159" evidence="3">
    <location>
        <begin position="692"/>
        <end position="910"/>
    </location>
</feature>
<dbReference type="AlphaFoldDB" id="A0A4Q9VP13"/>
<evidence type="ECO:0000259" key="3">
    <source>
        <dbReference type="Pfam" id="PF13709"/>
    </source>
</evidence>
<sequence length="931" mass="97457">MSALASLIFGSPLALAALLALPAIWWLLRLTPPRPRRVVFPPTALLADLDPADRTPAHTPWWLTLLRLTLAALLIAALARPEWRPDPEPALGSGPLWLIVDDGWPAAAGWEEQRRAAERILADAARTGRPTTLVGTVEGAAQDFDPQPPEDAARRLAVLGPRALPDDRPALLAGLAAAAARAQPGAVVWLTHGADLDPAGSSAGFAEGLARLTPDAVRRLSRPARLDTVAIADLEPSTDALALRLVRAATESAATVALRALDRRGRVLAEVAAPFAPGSTAATARFALPRAVLDEIARVEVVEPTGAGGVRLLDESSRRRTVGLIGGSGSDRAQPLLTPEHYLEAALIPFADLRRPRAGELAPAVTELLEPGLSVLIAADLGGLTGEVAARIEAWVKRGGVLVRFAGPRLAAARGPDPLLPVALRQGERSFGGALSWSEPHGLGPFAATGPFAGLAVPGDVRVARQILAEPGPELAERTWASLDDGTPLVTAQRLGEGRVVLFHVGADTSWSNLALSGTFVEMLRRITALAVGGASTSSGAALPPWRLLDGAGQLGAPSAEARPLERTGGALPKPDRSHPPGLYGDDLAFVSLPTFRLGDRLAPLDAVAGFTATVRRADESRDLAPALLVAALLLALLDAAIALAPRLHRPRRAPVHGLVALFLAAALLATPDRAQAADADAFARAAATSTRLAYVVTGDSETDDVARRGLVALSRALGERTALEPGEPVGVDPARDELAFFPILYWPIAPGVAIPDARVLGRVDAYMKNGGLVVFDTRDAVDGAAPGRARATPAGEALRALLSRLDLPELEPLPVDHVLGRTFFLLRDLPGRFDGGRPWVEASGGVEGDGAPRPLRAGDGVSSILITGADWIGAWAEDDGGDPLLPVQSADPKAREMAMRVGINIVMYAITGNYKADQVHVPTLLQRLGR</sequence>
<dbReference type="SUPFAM" id="SSF52317">
    <property type="entry name" value="Class I glutamine amidotransferase-like"/>
    <property type="match status" value="1"/>
</dbReference>
<evidence type="ECO:0000313" key="4">
    <source>
        <dbReference type="EMBL" id="TBW37425.1"/>
    </source>
</evidence>
<dbReference type="OrthoDB" id="9773014at2"/>
<dbReference type="InterPro" id="IPR025297">
    <property type="entry name" value="DUF4159"/>
</dbReference>
<protein>
    <submittedName>
        <fullName evidence="4">DUF4159 domain-containing protein</fullName>
    </submittedName>
</protein>
<evidence type="ECO:0000259" key="2">
    <source>
        <dbReference type="Pfam" id="PF07584"/>
    </source>
</evidence>
<dbReference type="Proteomes" id="UP000292781">
    <property type="component" value="Unassembled WGS sequence"/>
</dbReference>
<dbReference type="PANTHER" id="PTHR37464">
    <property type="entry name" value="BLL2463 PROTEIN"/>
    <property type="match status" value="1"/>
</dbReference>
<dbReference type="Gene3D" id="3.40.50.12140">
    <property type="entry name" value="Domain of unknown function DUF4159"/>
    <property type="match status" value="1"/>
</dbReference>
<organism evidence="4 5">
    <name type="scientific">Siculibacillus lacustris</name>
    <dbReference type="NCBI Taxonomy" id="1549641"/>
    <lineage>
        <taxon>Bacteria</taxon>
        <taxon>Pseudomonadati</taxon>
        <taxon>Pseudomonadota</taxon>
        <taxon>Alphaproteobacteria</taxon>
        <taxon>Hyphomicrobiales</taxon>
        <taxon>Ancalomicrobiaceae</taxon>
        <taxon>Siculibacillus</taxon>
    </lineage>
</organism>
<keyword evidence="5" id="KW-1185">Reference proteome</keyword>
<reference evidence="4 5" key="1">
    <citation type="submission" date="2019-02" db="EMBL/GenBank/DDBJ databases">
        <title>Siculibacillus lacustris gen. nov., sp. nov., a new rosette-forming bacterium isolated from a freshwater crater lake (Lake St. Ana, Romania).</title>
        <authorList>
            <person name="Felfoldi T."/>
            <person name="Marton Z."/>
            <person name="Szabo A."/>
            <person name="Mentes A."/>
            <person name="Boka K."/>
            <person name="Marialigeti K."/>
            <person name="Mathe I."/>
            <person name="Koncz M."/>
            <person name="Schumann P."/>
            <person name="Toth E."/>
        </authorList>
    </citation>
    <scope>NUCLEOTIDE SEQUENCE [LARGE SCALE GENOMIC DNA]</scope>
    <source>
        <strain evidence="4 5">SA-279</strain>
    </source>
</reference>
<dbReference type="Gene3D" id="3.40.50.880">
    <property type="match status" value="1"/>
</dbReference>
<dbReference type="InterPro" id="IPR029062">
    <property type="entry name" value="Class_I_gatase-like"/>
</dbReference>
<feature type="region of interest" description="Disordered" evidence="1">
    <location>
        <begin position="557"/>
        <end position="579"/>
    </location>
</feature>
<accession>A0A4Q9VP13</accession>
<evidence type="ECO:0000313" key="5">
    <source>
        <dbReference type="Proteomes" id="UP000292781"/>
    </source>
</evidence>
<dbReference type="InterPro" id="IPR011933">
    <property type="entry name" value="Double_TM_dom"/>
</dbReference>
<dbReference type="PANTHER" id="PTHR37464:SF1">
    <property type="entry name" value="BLL2463 PROTEIN"/>
    <property type="match status" value="1"/>
</dbReference>
<proteinExistence type="predicted"/>
<dbReference type="NCBIfam" id="TIGR02226">
    <property type="entry name" value="two_anch"/>
    <property type="match status" value="1"/>
</dbReference>
<dbReference type="Pfam" id="PF13709">
    <property type="entry name" value="DUF4159"/>
    <property type="match status" value="1"/>
</dbReference>
<dbReference type="Pfam" id="PF07584">
    <property type="entry name" value="BatA"/>
    <property type="match status" value="1"/>
</dbReference>
<dbReference type="InterPro" id="IPR024163">
    <property type="entry name" value="Aerotolerance_reg_N"/>
</dbReference>
<comment type="caution">
    <text evidence="4">The sequence shown here is derived from an EMBL/GenBank/DDBJ whole genome shotgun (WGS) entry which is preliminary data.</text>
</comment>
<gene>
    <name evidence="4" type="ORF">EYW49_11760</name>
</gene>
<dbReference type="RefSeq" id="WP_131309763.1">
    <property type="nucleotide sequence ID" value="NZ_SJFN01000015.1"/>
</dbReference>
<evidence type="ECO:0000256" key="1">
    <source>
        <dbReference type="SAM" id="MobiDB-lite"/>
    </source>
</evidence>